<evidence type="ECO:0000313" key="5">
    <source>
        <dbReference type="Proteomes" id="UP000466931"/>
    </source>
</evidence>
<evidence type="ECO:0000259" key="3">
    <source>
        <dbReference type="Pfam" id="PF00171"/>
    </source>
</evidence>
<dbReference type="CDD" id="cd07129">
    <property type="entry name" value="ALDH_KGSADH"/>
    <property type="match status" value="1"/>
</dbReference>
<evidence type="ECO:0000256" key="1">
    <source>
        <dbReference type="ARBA" id="ARBA00023002"/>
    </source>
</evidence>
<feature type="domain" description="Aldehyde dehydrogenase" evidence="3">
    <location>
        <begin position="4"/>
        <end position="417"/>
    </location>
</feature>
<dbReference type="InterPro" id="IPR016162">
    <property type="entry name" value="Ald_DH_N"/>
</dbReference>
<dbReference type="PANTHER" id="PTHR43353">
    <property type="entry name" value="SUCCINATE-SEMIALDEHYDE DEHYDROGENASE, MITOCHONDRIAL"/>
    <property type="match status" value="1"/>
</dbReference>
<dbReference type="Proteomes" id="UP000466931">
    <property type="component" value="Chromosome"/>
</dbReference>
<keyword evidence="1" id="KW-0560">Oxidoreductase</keyword>
<proteinExistence type="predicted"/>
<organism evidence="4 5">
    <name type="scientific">Mycolicibacterium confluentis</name>
    <dbReference type="NCBI Taxonomy" id="28047"/>
    <lineage>
        <taxon>Bacteria</taxon>
        <taxon>Bacillati</taxon>
        <taxon>Actinomycetota</taxon>
        <taxon>Actinomycetes</taxon>
        <taxon>Mycobacteriales</taxon>
        <taxon>Mycobacteriaceae</taxon>
        <taxon>Mycolicibacterium</taxon>
    </lineage>
</organism>
<dbReference type="InterPro" id="IPR016163">
    <property type="entry name" value="Ald_DH_C"/>
</dbReference>
<dbReference type="SUPFAM" id="SSF53720">
    <property type="entry name" value="ALDH-like"/>
    <property type="match status" value="1"/>
</dbReference>
<dbReference type="InterPro" id="IPR015590">
    <property type="entry name" value="Aldehyde_DH_dom"/>
</dbReference>
<dbReference type="Gene3D" id="3.40.605.10">
    <property type="entry name" value="Aldehyde Dehydrogenase, Chain A, domain 1"/>
    <property type="match status" value="1"/>
</dbReference>
<dbReference type="InterPro" id="IPR044151">
    <property type="entry name" value="ALDH_KGSADH"/>
</dbReference>
<evidence type="ECO:0000256" key="2">
    <source>
        <dbReference type="SAM" id="MobiDB-lite"/>
    </source>
</evidence>
<dbReference type="AlphaFoldDB" id="A0A7I7XX41"/>
<dbReference type="InterPro" id="IPR050740">
    <property type="entry name" value="Aldehyde_DH_Superfamily"/>
</dbReference>
<dbReference type="Gene3D" id="3.40.309.10">
    <property type="entry name" value="Aldehyde Dehydrogenase, Chain A, domain 2"/>
    <property type="match status" value="1"/>
</dbReference>
<reference evidence="4" key="1">
    <citation type="journal article" date="2019" name="Emerg. Microbes Infect.">
        <title>Comprehensive subspecies identification of 175 nontuberculous mycobacteria species based on 7547 genomic profiles.</title>
        <authorList>
            <person name="Matsumoto Y."/>
            <person name="Kinjo T."/>
            <person name="Motooka D."/>
            <person name="Nabeya D."/>
            <person name="Jung N."/>
            <person name="Uechi K."/>
            <person name="Horii T."/>
            <person name="Iida T."/>
            <person name="Fujita J."/>
            <person name="Nakamura S."/>
        </authorList>
    </citation>
    <scope>NUCLEOTIDE SEQUENCE [LARGE SCALE GENOMIC DNA]</scope>
    <source>
        <strain evidence="4">JCM 13671</strain>
    </source>
</reference>
<gene>
    <name evidence="4" type="ORF">MCNF_22990</name>
</gene>
<reference evidence="4" key="2">
    <citation type="submission" date="2020-02" db="EMBL/GenBank/DDBJ databases">
        <authorList>
            <person name="Matsumoto Y."/>
            <person name="Motooka D."/>
            <person name="Nakamura S."/>
        </authorList>
    </citation>
    <scope>NUCLEOTIDE SEQUENCE</scope>
    <source>
        <strain evidence="4">JCM 13671</strain>
    </source>
</reference>
<accession>A0A7I7XX41</accession>
<dbReference type="EMBL" id="AP022612">
    <property type="protein sequence ID" value="BBZ33694.1"/>
    <property type="molecule type" value="Genomic_DNA"/>
</dbReference>
<name>A0A7I7XX41_9MYCO</name>
<evidence type="ECO:0000313" key="4">
    <source>
        <dbReference type="EMBL" id="BBZ33694.1"/>
    </source>
</evidence>
<dbReference type="InterPro" id="IPR016161">
    <property type="entry name" value="Ald_DH/histidinol_DH"/>
</dbReference>
<sequence length="482" mass="50038">MARDAAAAVPYLCGLGRTGRAALLNQLADALERRRSDIVDVADKETALGGVRLNGELTRTCVQLRFMAEVVAEGSYLNASIDHPGDTPMGVRPDLRRTSIPMGPVAVFGASNFPLAFSVPGGDTASALAAGCPVIAKAHPSHVATSALIAEIWLDELQRFGAPPGVFSIVYGMDAGTALILDPNIKAVGFTGSLAGGRALFDLAGRRETPIPFYGELGSVNPLVVTAAAADDRGESIGAGIAASMTLGVGQFCTKPGLFLIPASPAGDRVVEALVSGLRGVEPAYPLNAGIREAYREGVARIATVAEVLVGQATTDGRQIGPVLAAADVEAVVGDGQRLLTHEIFGPFGLLVRYRETAEVLRVLRSLPATLTGTVHVGDADQDAAAITTELENLSGRIVYNGYPTGVAVSWSMQHGGPYPASTVSASTSVGAAAVGRWIRPLCYQDAPQSVLPDELRDTPSQPLPRRIDGRLITPTPQPGAN</sequence>
<keyword evidence="5" id="KW-1185">Reference proteome</keyword>
<feature type="region of interest" description="Disordered" evidence="2">
    <location>
        <begin position="451"/>
        <end position="482"/>
    </location>
</feature>
<dbReference type="PANTHER" id="PTHR43353:SF3">
    <property type="entry name" value="ALDEHYDE DEHYDROGENASE-RELATED"/>
    <property type="match status" value="1"/>
</dbReference>
<protein>
    <submittedName>
        <fullName evidence="4">Aldehyde dehydrogenase</fullName>
    </submittedName>
</protein>
<dbReference type="Pfam" id="PF00171">
    <property type="entry name" value="Aldedh"/>
    <property type="match status" value="1"/>
</dbReference>
<dbReference type="GO" id="GO:0016620">
    <property type="term" value="F:oxidoreductase activity, acting on the aldehyde or oxo group of donors, NAD or NADP as acceptor"/>
    <property type="evidence" value="ECO:0007669"/>
    <property type="project" value="InterPro"/>
</dbReference>